<proteinExistence type="predicted"/>
<dbReference type="Proteomes" id="UP001165186">
    <property type="component" value="Unassembled WGS sequence"/>
</dbReference>
<evidence type="ECO:0000313" key="2">
    <source>
        <dbReference type="Proteomes" id="UP001165186"/>
    </source>
</evidence>
<keyword evidence="2" id="KW-1185">Reference proteome</keyword>
<accession>A0ACB5S809</accession>
<name>A0ACB5S809_9PEZI</name>
<reference evidence="1" key="1">
    <citation type="submission" date="2024-09" db="EMBL/GenBank/DDBJ databases">
        <title>Draft Genome Sequences of Neofusicoccum parvum.</title>
        <authorList>
            <person name="Ashida A."/>
            <person name="Camagna M."/>
            <person name="Tanaka A."/>
            <person name="Takemoto D."/>
        </authorList>
    </citation>
    <scope>NUCLEOTIDE SEQUENCE</scope>
    <source>
        <strain evidence="1">PPO83</strain>
    </source>
</reference>
<protein>
    <submittedName>
        <fullName evidence="1">Uncharacterized protein</fullName>
    </submittedName>
</protein>
<evidence type="ECO:0000313" key="1">
    <source>
        <dbReference type="EMBL" id="GME28953.1"/>
    </source>
</evidence>
<organism evidence="1 2">
    <name type="scientific">Neofusicoccum parvum</name>
    <dbReference type="NCBI Taxonomy" id="310453"/>
    <lineage>
        <taxon>Eukaryota</taxon>
        <taxon>Fungi</taxon>
        <taxon>Dikarya</taxon>
        <taxon>Ascomycota</taxon>
        <taxon>Pezizomycotina</taxon>
        <taxon>Dothideomycetes</taxon>
        <taxon>Dothideomycetes incertae sedis</taxon>
        <taxon>Botryosphaeriales</taxon>
        <taxon>Botryosphaeriaceae</taxon>
        <taxon>Neofusicoccum</taxon>
    </lineage>
</organism>
<gene>
    <name evidence="1" type="primary">g11797</name>
    <name evidence="1" type="ORF">NpPPO83_00011797</name>
</gene>
<sequence length="273" mass="29825">MTTPPFTAIRALARLPVARLSARPALPQSCAKKPPSFRWSSGVANQESQNAAAAPKEFTSTKKPLYPERLLIYNAGTGKTTWIAFTKLGTIIFFAFGCLVIAPRLHAHPESSWWAAPAAIVLTPLPLLITATATSPFVNSIYLHLPHYARSSRQILHRFASSPPPDTRLDIRTVRLNGLWKTTGTTVSELRPLPRRGLGLANLERVPKAAVARAAKGKGRKGLVQRIAGVFVKPRRRFYVNAAEGSRRSAEPGVVELVMKAVAQNSVKQQGRK</sequence>
<dbReference type="EMBL" id="BSXG01000054">
    <property type="protein sequence ID" value="GME28953.1"/>
    <property type="molecule type" value="Genomic_DNA"/>
</dbReference>
<comment type="caution">
    <text evidence="1">The sequence shown here is derived from an EMBL/GenBank/DDBJ whole genome shotgun (WGS) entry which is preliminary data.</text>
</comment>